<accession>A0A367L4B5</accession>
<proteinExistence type="inferred from homology"/>
<dbReference type="STRING" id="1330021.A0A367L4B5"/>
<dbReference type="PANTHER" id="PTHR47751">
    <property type="entry name" value="SUPERFAMILY HYDROLASE, PUTATIVE (AFU_ORTHOLOGUE AFUA_2G16580)-RELATED"/>
    <property type="match status" value="1"/>
</dbReference>
<sequence>MQYISAQGTSSMEKREAEFKTLDGLTLRGDLYPAQSSVARGPAVVITPGINCVKEMFVPEIAQYFQKADITALVYDPRSIGISDGLPRNEIDPARQASDFSDAVTYVRDLPNVDPSQVGIWSMSFSACIAISAAALDPRVRFCINVCPTPITDYDPSKFPKVLVKLQQERESQLAGNPPLYVPLVDVRGGNIVGFGDGVDKEEGIQYLINAKMRGAPSHNINSTFLSYYRMMMWHPEGIMSYLKQTPVMTIVPEFDLVSPPERQIKMHESFPEPKLLHIARGKGHLNVLSGDDFPALAEMQVKFIKDSLSGWAAE</sequence>
<dbReference type="ESTHER" id="9hypo-a0a367l4b5">
    <property type="family name" value="Thiohydrolase"/>
</dbReference>
<dbReference type="Pfam" id="PF06500">
    <property type="entry name" value="FrsA-like"/>
    <property type="match status" value="1"/>
</dbReference>
<protein>
    <submittedName>
        <fullName evidence="2">Uncharacterized protein</fullName>
    </submittedName>
</protein>
<dbReference type="EMBL" id="LKCN02000016">
    <property type="protein sequence ID" value="RCI09260.1"/>
    <property type="molecule type" value="Genomic_DNA"/>
</dbReference>
<organism evidence="2 3">
    <name type="scientific">Ophiocordyceps polyrhachis-furcata BCC 54312</name>
    <dbReference type="NCBI Taxonomy" id="1330021"/>
    <lineage>
        <taxon>Eukaryota</taxon>
        <taxon>Fungi</taxon>
        <taxon>Dikarya</taxon>
        <taxon>Ascomycota</taxon>
        <taxon>Pezizomycotina</taxon>
        <taxon>Sordariomycetes</taxon>
        <taxon>Hypocreomycetidae</taxon>
        <taxon>Hypocreales</taxon>
        <taxon>Ophiocordycipitaceae</taxon>
        <taxon>Ophiocordyceps</taxon>
    </lineage>
</organism>
<dbReference type="SUPFAM" id="SSF53474">
    <property type="entry name" value="alpha/beta-Hydrolases"/>
    <property type="match status" value="1"/>
</dbReference>
<name>A0A367L4B5_9HYPO</name>
<comment type="caution">
    <text evidence="2">The sequence shown here is derived from an EMBL/GenBank/DDBJ whole genome shotgun (WGS) entry which is preliminary data.</text>
</comment>
<dbReference type="Gene3D" id="1.10.10.800">
    <property type="match status" value="1"/>
</dbReference>
<evidence type="ECO:0000313" key="2">
    <source>
        <dbReference type="EMBL" id="RCI09260.1"/>
    </source>
</evidence>
<keyword evidence="3" id="KW-1185">Reference proteome</keyword>
<reference evidence="2 3" key="1">
    <citation type="journal article" date="2015" name="BMC Genomics">
        <title>Insights from the genome of Ophiocordyceps polyrhachis-furcata to pathogenicity and host specificity in insect fungi.</title>
        <authorList>
            <person name="Wichadakul D."/>
            <person name="Kobmoo N."/>
            <person name="Ingsriswang S."/>
            <person name="Tangphatsornruang S."/>
            <person name="Chantasingh D."/>
            <person name="Luangsa-ard J.J."/>
            <person name="Eurwilaichitr L."/>
        </authorList>
    </citation>
    <scope>NUCLEOTIDE SEQUENCE [LARGE SCALE GENOMIC DNA]</scope>
    <source>
        <strain evidence="2 3">BCC 54312</strain>
    </source>
</reference>
<dbReference type="Proteomes" id="UP000253664">
    <property type="component" value="Unassembled WGS sequence"/>
</dbReference>
<dbReference type="OrthoDB" id="2498029at2759"/>
<evidence type="ECO:0000313" key="3">
    <source>
        <dbReference type="Proteomes" id="UP000253664"/>
    </source>
</evidence>
<dbReference type="InterPro" id="IPR051411">
    <property type="entry name" value="Polyketide_trans_af380"/>
</dbReference>
<dbReference type="PANTHER" id="PTHR47751:SF2">
    <property type="entry name" value="DLTD N-TERMINAL DOMAIN PROTEIN (AFU_ORTHOLOGUE AFUA_8G00380)-RELATED"/>
    <property type="match status" value="1"/>
</dbReference>
<dbReference type="AlphaFoldDB" id="A0A367L4B5"/>
<dbReference type="Gene3D" id="3.40.50.1820">
    <property type="entry name" value="alpha/beta hydrolase"/>
    <property type="match status" value="1"/>
</dbReference>
<dbReference type="InterPro" id="IPR029058">
    <property type="entry name" value="AB_hydrolase_fold"/>
</dbReference>
<evidence type="ECO:0000256" key="1">
    <source>
        <dbReference type="ARBA" id="ARBA00029464"/>
    </source>
</evidence>
<comment type="similarity">
    <text evidence="1">Belongs to the polyketide transferase af380 family.</text>
</comment>
<dbReference type="InterPro" id="IPR010520">
    <property type="entry name" value="FrsA-like"/>
</dbReference>
<gene>
    <name evidence="2" type="ORF">L249_1575</name>
</gene>